<feature type="transmembrane region" description="Helical" evidence="1">
    <location>
        <begin position="285"/>
        <end position="303"/>
    </location>
</feature>
<dbReference type="InterPro" id="IPR029787">
    <property type="entry name" value="Nucleotide_cyclase"/>
</dbReference>
<dbReference type="InterPro" id="IPR050469">
    <property type="entry name" value="Diguanylate_Cyclase"/>
</dbReference>
<feature type="transmembrane region" description="Helical" evidence="1">
    <location>
        <begin position="260"/>
        <end position="279"/>
    </location>
</feature>
<dbReference type="GO" id="GO:0052621">
    <property type="term" value="F:diguanylate cyclase activity"/>
    <property type="evidence" value="ECO:0007669"/>
    <property type="project" value="TreeGrafter"/>
</dbReference>
<comment type="caution">
    <text evidence="3">The sequence shown here is derived from an EMBL/GenBank/DDBJ whole genome shotgun (WGS) entry which is preliminary data.</text>
</comment>
<feature type="transmembrane region" description="Helical" evidence="1">
    <location>
        <begin position="34"/>
        <end position="54"/>
    </location>
</feature>
<organism evidence="3 4">
    <name type="scientific">Paractinoplanes tereljensis</name>
    <dbReference type="NCBI Taxonomy" id="571912"/>
    <lineage>
        <taxon>Bacteria</taxon>
        <taxon>Bacillati</taxon>
        <taxon>Actinomycetota</taxon>
        <taxon>Actinomycetes</taxon>
        <taxon>Micromonosporales</taxon>
        <taxon>Micromonosporaceae</taxon>
        <taxon>Paractinoplanes</taxon>
    </lineage>
</organism>
<dbReference type="InterPro" id="IPR000160">
    <property type="entry name" value="GGDEF_dom"/>
</dbReference>
<feature type="transmembrane region" description="Helical" evidence="1">
    <location>
        <begin position="9"/>
        <end position="28"/>
    </location>
</feature>
<dbReference type="EMBL" id="BOMY01000037">
    <property type="protein sequence ID" value="GIF23000.1"/>
    <property type="molecule type" value="Genomic_DNA"/>
</dbReference>
<dbReference type="PANTHER" id="PTHR45138">
    <property type="entry name" value="REGULATORY COMPONENTS OF SENSORY TRANSDUCTION SYSTEM"/>
    <property type="match status" value="1"/>
</dbReference>
<keyword evidence="1" id="KW-0812">Transmembrane</keyword>
<keyword evidence="1" id="KW-1133">Transmembrane helix</keyword>
<feature type="transmembrane region" description="Helical" evidence="1">
    <location>
        <begin position="66"/>
        <end position="87"/>
    </location>
</feature>
<dbReference type="Proteomes" id="UP000623608">
    <property type="component" value="Unassembled WGS sequence"/>
</dbReference>
<dbReference type="InterPro" id="IPR043128">
    <property type="entry name" value="Rev_trsase/Diguanyl_cyclase"/>
</dbReference>
<dbReference type="SUPFAM" id="SSF55073">
    <property type="entry name" value="Nucleotide cyclase"/>
    <property type="match status" value="1"/>
</dbReference>
<feature type="transmembrane region" description="Helical" evidence="1">
    <location>
        <begin position="159"/>
        <end position="178"/>
    </location>
</feature>
<evidence type="ECO:0000313" key="4">
    <source>
        <dbReference type="Proteomes" id="UP000623608"/>
    </source>
</evidence>
<name>A0A919TW72_9ACTN</name>
<proteinExistence type="predicted"/>
<dbReference type="CDD" id="cd01949">
    <property type="entry name" value="GGDEF"/>
    <property type="match status" value="1"/>
</dbReference>
<dbReference type="Pfam" id="PF00990">
    <property type="entry name" value="GGDEF"/>
    <property type="match status" value="1"/>
</dbReference>
<feature type="transmembrane region" description="Helical" evidence="1">
    <location>
        <begin position="99"/>
        <end position="116"/>
    </location>
</feature>
<feature type="transmembrane region" description="Helical" evidence="1">
    <location>
        <begin position="128"/>
        <end position="147"/>
    </location>
</feature>
<reference evidence="3" key="1">
    <citation type="submission" date="2021-01" db="EMBL/GenBank/DDBJ databases">
        <title>Whole genome shotgun sequence of Actinoplanes tereljensis NBRC 105297.</title>
        <authorList>
            <person name="Komaki H."/>
            <person name="Tamura T."/>
        </authorList>
    </citation>
    <scope>NUCLEOTIDE SEQUENCE</scope>
    <source>
        <strain evidence="3">NBRC 105297</strain>
    </source>
</reference>
<feature type="domain" description="GGDEF" evidence="2">
    <location>
        <begin position="353"/>
        <end position="474"/>
    </location>
</feature>
<dbReference type="SMART" id="SM00267">
    <property type="entry name" value="GGDEF"/>
    <property type="match status" value="1"/>
</dbReference>
<gene>
    <name evidence="3" type="ORF">Ate02nite_57300</name>
</gene>
<keyword evidence="4" id="KW-1185">Reference proteome</keyword>
<dbReference type="NCBIfam" id="TIGR00254">
    <property type="entry name" value="GGDEF"/>
    <property type="match status" value="1"/>
</dbReference>
<dbReference type="RefSeq" id="WP_203810914.1">
    <property type="nucleotide sequence ID" value="NZ_BOMY01000037.1"/>
</dbReference>
<evidence type="ECO:0000313" key="3">
    <source>
        <dbReference type="EMBL" id="GIF23000.1"/>
    </source>
</evidence>
<accession>A0A919TW72</accession>
<dbReference type="AlphaFoldDB" id="A0A919TW72"/>
<keyword evidence="1" id="KW-0472">Membrane</keyword>
<dbReference type="Gene3D" id="3.30.70.270">
    <property type="match status" value="1"/>
</dbReference>
<evidence type="ECO:0000256" key="1">
    <source>
        <dbReference type="SAM" id="Phobius"/>
    </source>
</evidence>
<feature type="transmembrane region" description="Helical" evidence="1">
    <location>
        <begin position="216"/>
        <end position="239"/>
    </location>
</feature>
<dbReference type="PANTHER" id="PTHR45138:SF9">
    <property type="entry name" value="DIGUANYLATE CYCLASE DGCM-RELATED"/>
    <property type="match status" value="1"/>
</dbReference>
<protein>
    <recommendedName>
        <fullName evidence="2">GGDEF domain-containing protein</fullName>
    </recommendedName>
</protein>
<sequence length="509" mass="55025">MAVSGIRRLWLGYLAVSAVLVVLVGSLVPESSPVASAAAGCYPLLTVAVVITGIRLNRPARKLPWYLLIASLTATITGDVVFGIYVAHGVTPFPSLADPFWLAGYGLELAGLMLLVNGTHWRRDRDSIIDTLMVSVGLGLAVWLLFLRALVAPGMSLDVRLVAMAYPLAGLLMLAGVIRMCTSSVRRGPAFWQLVVAVTVQGVLQAAYQWQVAQHAAVGGLAPLFMVFSVLLGGAALHPSMAAFGARDDRPAGNATPRRVMLIGSACLLSPLLLIANGIVDRGRVDWLAASICCIVVFLLVIMRMVGLIRTVQDQADRLESIAYRDALTGIANRRSWDAELERRLAIARRAGDTLIVGLIDLDHFKRYNDLLGHPAGDQLLREAATAWEQQLRAEDLIARYGGEEFGLILHGRLRDAAIVMDRLRDATPDGQTFSAGLALWTGDESAAELTARVDAALYTAKREGRDQYSVTGHPARTDQQTNFLLADSRPRNGRVPDSLEGRAVKIEQ</sequence>
<evidence type="ECO:0000259" key="2">
    <source>
        <dbReference type="PROSITE" id="PS50887"/>
    </source>
</evidence>
<dbReference type="PROSITE" id="PS50887">
    <property type="entry name" value="GGDEF"/>
    <property type="match status" value="1"/>
</dbReference>